<protein>
    <submittedName>
        <fullName evidence="7">Response regulator</fullName>
    </submittedName>
</protein>
<name>A0A410JVE8_9BACT</name>
<dbReference type="KEGG" id="gtl:EP073_00910"/>
<keyword evidence="2" id="KW-0902">Two-component regulatory system</keyword>
<dbReference type="SMART" id="SM00448">
    <property type="entry name" value="REC"/>
    <property type="match status" value="1"/>
</dbReference>
<evidence type="ECO:0000256" key="5">
    <source>
        <dbReference type="SAM" id="Phobius"/>
    </source>
</evidence>
<dbReference type="PROSITE" id="PS50110">
    <property type="entry name" value="RESPONSE_REGULATORY"/>
    <property type="match status" value="1"/>
</dbReference>
<proteinExistence type="predicted"/>
<dbReference type="AlphaFoldDB" id="A0A410JVE8"/>
<gene>
    <name evidence="7" type="ORF">EP073_00910</name>
</gene>
<dbReference type="Pfam" id="PF00072">
    <property type="entry name" value="Response_reg"/>
    <property type="match status" value="1"/>
</dbReference>
<dbReference type="RefSeq" id="WP_128465298.1">
    <property type="nucleotide sequence ID" value="NZ_CP035108.1"/>
</dbReference>
<dbReference type="EMBL" id="CP035108">
    <property type="protein sequence ID" value="QAR32011.1"/>
    <property type="molecule type" value="Genomic_DNA"/>
</dbReference>
<evidence type="ECO:0000313" key="7">
    <source>
        <dbReference type="EMBL" id="QAR32011.1"/>
    </source>
</evidence>
<evidence type="ECO:0000259" key="6">
    <source>
        <dbReference type="PROSITE" id="PS50110"/>
    </source>
</evidence>
<evidence type="ECO:0000256" key="3">
    <source>
        <dbReference type="PROSITE-ProRule" id="PRU00169"/>
    </source>
</evidence>
<keyword evidence="5" id="KW-0472">Membrane</keyword>
<dbReference type="CDD" id="cd17546">
    <property type="entry name" value="REC_hyHK_CKI1_RcsC-like"/>
    <property type="match status" value="1"/>
</dbReference>
<evidence type="ECO:0000256" key="4">
    <source>
        <dbReference type="SAM" id="MobiDB-lite"/>
    </source>
</evidence>
<evidence type="ECO:0000256" key="2">
    <source>
        <dbReference type="ARBA" id="ARBA00023012"/>
    </source>
</evidence>
<keyword evidence="5" id="KW-0812">Transmembrane</keyword>
<feature type="domain" description="Response regulatory" evidence="6">
    <location>
        <begin position="365"/>
        <end position="459"/>
    </location>
</feature>
<organism evidence="7 8">
    <name type="scientific">Geovibrio thiophilus</name>
    <dbReference type="NCBI Taxonomy" id="139438"/>
    <lineage>
        <taxon>Bacteria</taxon>
        <taxon>Pseudomonadati</taxon>
        <taxon>Deferribacterota</taxon>
        <taxon>Deferribacteres</taxon>
        <taxon>Deferribacterales</taxon>
        <taxon>Geovibrionaceae</taxon>
        <taxon>Geovibrio</taxon>
    </lineage>
</organism>
<reference evidence="7 8" key="1">
    <citation type="submission" date="2019-01" db="EMBL/GenBank/DDBJ databases">
        <title>Geovibrio thiophilus DSM 11263, complete genome.</title>
        <authorList>
            <person name="Spring S."/>
            <person name="Bunk B."/>
            <person name="Sproer C."/>
        </authorList>
    </citation>
    <scope>NUCLEOTIDE SEQUENCE [LARGE SCALE GENOMIC DNA]</scope>
    <source>
        <strain evidence="7 8">DSM 11263</strain>
    </source>
</reference>
<evidence type="ECO:0000256" key="1">
    <source>
        <dbReference type="ARBA" id="ARBA00022553"/>
    </source>
</evidence>
<sequence>MKRNFFILNFITAFILVSAASAFILHKADISVRRIINEQRKTVRAQIGDKLKSFDLFMLVMADRMEERAGQALREIDAVLGESAAKGIPADPETLRRLADEKGVGEIYLINSNGVVFSTSNRREQGVSLTKAGKSLADFINSLYGTGTFSHGRLSVGMVTGRPAMFSYYSPKGSSYITETAVYLEDFISESHGRNVYEYYFRDYFSELVNSCAYTRNIDVFTKFSVSGYSLFNFRREFPLEPSSADRLKNGEMIEKRDGGRLYEYSAFRLKNSEGDFAETYYLEVVYDFSGVGDSVMRSAYAAIFSVFLSGVLLFFMLNCLTSKKKCAESGNADSGLSPIPGSEPQTADGGSGLFQPQAGHKGYRILLADDSEYNRFVTESYIEGSGCVLDYADSGFAALELFSKNRYDMVLTDIQMPKMNGYELTKEIRALEESTGMKRTPVIAITAYDLERERRARE</sequence>
<dbReference type="OrthoDB" id="9813903at2"/>
<dbReference type="PANTHER" id="PTHR45339:SF1">
    <property type="entry name" value="HYBRID SIGNAL TRANSDUCTION HISTIDINE KINASE J"/>
    <property type="match status" value="1"/>
</dbReference>
<dbReference type="SUPFAM" id="SSF52172">
    <property type="entry name" value="CheY-like"/>
    <property type="match status" value="1"/>
</dbReference>
<dbReference type="InterPro" id="IPR011006">
    <property type="entry name" value="CheY-like_superfamily"/>
</dbReference>
<evidence type="ECO:0000313" key="8">
    <source>
        <dbReference type="Proteomes" id="UP000287502"/>
    </source>
</evidence>
<dbReference type="GO" id="GO:0000160">
    <property type="term" value="P:phosphorelay signal transduction system"/>
    <property type="evidence" value="ECO:0007669"/>
    <property type="project" value="UniProtKB-KW"/>
</dbReference>
<feature type="transmembrane region" description="Helical" evidence="5">
    <location>
        <begin position="300"/>
        <end position="321"/>
    </location>
</feature>
<feature type="modified residue" description="4-aspartylphosphate" evidence="3">
    <location>
        <position position="414"/>
    </location>
</feature>
<keyword evidence="5" id="KW-1133">Transmembrane helix</keyword>
<dbReference type="InterPro" id="IPR001789">
    <property type="entry name" value="Sig_transdc_resp-reg_receiver"/>
</dbReference>
<dbReference type="Proteomes" id="UP000287502">
    <property type="component" value="Chromosome"/>
</dbReference>
<accession>A0A410JVE8</accession>
<keyword evidence="1 3" id="KW-0597">Phosphoprotein</keyword>
<dbReference type="PANTHER" id="PTHR45339">
    <property type="entry name" value="HYBRID SIGNAL TRANSDUCTION HISTIDINE KINASE J"/>
    <property type="match status" value="1"/>
</dbReference>
<keyword evidence="8" id="KW-1185">Reference proteome</keyword>
<dbReference type="Gene3D" id="3.40.50.2300">
    <property type="match status" value="1"/>
</dbReference>
<feature type="region of interest" description="Disordered" evidence="4">
    <location>
        <begin position="332"/>
        <end position="354"/>
    </location>
</feature>